<accession>A0A164KXL1</accession>
<organism evidence="1 2">
    <name type="scientific">Daphnia magna</name>
    <dbReference type="NCBI Taxonomy" id="35525"/>
    <lineage>
        <taxon>Eukaryota</taxon>
        <taxon>Metazoa</taxon>
        <taxon>Ecdysozoa</taxon>
        <taxon>Arthropoda</taxon>
        <taxon>Crustacea</taxon>
        <taxon>Branchiopoda</taxon>
        <taxon>Diplostraca</taxon>
        <taxon>Cladocera</taxon>
        <taxon>Anomopoda</taxon>
        <taxon>Daphniidae</taxon>
        <taxon>Daphnia</taxon>
    </lineage>
</organism>
<evidence type="ECO:0000313" key="2">
    <source>
        <dbReference type="Proteomes" id="UP000076858"/>
    </source>
</evidence>
<dbReference type="AlphaFoldDB" id="A0A164KXL1"/>
<evidence type="ECO:0000313" key="1">
    <source>
        <dbReference type="EMBL" id="KZS03619.1"/>
    </source>
</evidence>
<reference evidence="1 2" key="1">
    <citation type="submission" date="2016-03" db="EMBL/GenBank/DDBJ databases">
        <title>EvidentialGene: Evidence-directed Construction of Genes on Genomes.</title>
        <authorList>
            <person name="Gilbert D.G."/>
            <person name="Choi J.-H."/>
            <person name="Mockaitis K."/>
            <person name="Colbourne J."/>
            <person name="Pfrender M."/>
        </authorList>
    </citation>
    <scope>NUCLEOTIDE SEQUENCE [LARGE SCALE GENOMIC DNA]</scope>
    <source>
        <strain evidence="1 2">Xinb3</strain>
        <tissue evidence="1">Complete organism</tissue>
    </source>
</reference>
<dbReference type="Proteomes" id="UP000076858">
    <property type="component" value="Unassembled WGS sequence"/>
</dbReference>
<name>A0A164KXL1_9CRUS</name>
<gene>
    <name evidence="1" type="ORF">APZ42_033620</name>
</gene>
<dbReference type="EMBL" id="LRGB01003241">
    <property type="protein sequence ID" value="KZS03619.1"/>
    <property type="molecule type" value="Genomic_DNA"/>
</dbReference>
<proteinExistence type="predicted"/>
<sequence>MSIWLDSNWIRFYFEKPQPADYDCIRQVKNGLLQIIERKKKKELPIALSFGGTKRYPVANPYYFLKFTNAVNNAQVLQIM</sequence>
<keyword evidence="2" id="KW-1185">Reference proteome</keyword>
<comment type="caution">
    <text evidence="1">The sequence shown here is derived from an EMBL/GenBank/DDBJ whole genome shotgun (WGS) entry which is preliminary data.</text>
</comment>
<protein>
    <submittedName>
        <fullName evidence="1">Uncharacterized protein</fullName>
    </submittedName>
</protein>